<protein>
    <recommendedName>
        <fullName evidence="3">Rpn family recombination-promoting nuclease/putative transposase</fullName>
    </recommendedName>
</protein>
<dbReference type="NCBIfam" id="TIGR01784">
    <property type="entry name" value="T_den_put_tspse"/>
    <property type="match status" value="1"/>
</dbReference>
<organism evidence="1 2">
    <name type="scientific">Lactobacillus crispatus</name>
    <dbReference type="NCBI Taxonomy" id="47770"/>
    <lineage>
        <taxon>Bacteria</taxon>
        <taxon>Bacillati</taxon>
        <taxon>Bacillota</taxon>
        <taxon>Bacilli</taxon>
        <taxon>Lactobacillales</taxon>
        <taxon>Lactobacillaceae</taxon>
        <taxon>Lactobacillus</taxon>
    </lineage>
</organism>
<comment type="caution">
    <text evidence="1">The sequence shown here is derived from an EMBL/GenBank/DDBJ whole genome shotgun (WGS) entry which is preliminary data.</text>
</comment>
<evidence type="ECO:0000313" key="1">
    <source>
        <dbReference type="EMBL" id="PLT10374.1"/>
    </source>
</evidence>
<dbReference type="InterPro" id="IPR010106">
    <property type="entry name" value="RpnA"/>
</dbReference>
<proteinExistence type="predicted"/>
<evidence type="ECO:0000313" key="2">
    <source>
        <dbReference type="Proteomes" id="UP000235119"/>
    </source>
</evidence>
<evidence type="ECO:0008006" key="3">
    <source>
        <dbReference type="Google" id="ProtNLM"/>
    </source>
</evidence>
<dbReference type="RefSeq" id="WP_068813658.1">
    <property type="nucleotide sequence ID" value="NZ_JASPEI010000003.1"/>
</dbReference>
<reference evidence="1 2" key="1">
    <citation type="submission" date="2017-12" db="EMBL/GenBank/DDBJ databases">
        <title>Phylogenetic diversity of female urinary microbiome.</title>
        <authorList>
            <person name="Thomas-White K."/>
            <person name="Wolfe A.J."/>
        </authorList>
    </citation>
    <scope>NUCLEOTIDE SEQUENCE [LARGE SCALE GENOMIC DNA]</scope>
    <source>
        <strain evidence="1 2">UMB0085</strain>
    </source>
</reference>
<accession>A0A2N5KVX1</accession>
<name>A0A2N5KVX1_9LACO</name>
<dbReference type="Proteomes" id="UP000235119">
    <property type="component" value="Unassembled WGS sequence"/>
</dbReference>
<dbReference type="EMBL" id="PKIW01000101">
    <property type="protein sequence ID" value="PLT10374.1"/>
    <property type="molecule type" value="Genomic_DNA"/>
</dbReference>
<dbReference type="AlphaFoldDB" id="A0A2N5KVX1"/>
<dbReference type="Pfam" id="PF12784">
    <property type="entry name" value="PDDEXK_2"/>
    <property type="match status" value="1"/>
</dbReference>
<sequence length="293" mass="34837">MEETHGKGRQWYGFTEDQVFGEVMSDREICKYILQMLLPDRVIDEIYYPLKQKEIKDPSHRHEKDVRLDILVEDNHHNLYDLEMQTTDKRDLGKRLRYYGSQLDQRYTLKKGDAYKNLQNLTLITFCTFDLKEQDYGVEPVKRWYRSYGVKDRMDELNDGKEEIIINSKGNIVTAEEALVPLVNLMEDRYYLLNNLADDTQQRIYNKIRQKITEMNADPVWRNTIMDYETKLAEEREYGEEKGILSATVNAIKKIIRRNRSYGVSDSKTLEDLTEDYHDSVSRDQIEQMMKEA</sequence>
<gene>
    <name evidence="1" type="ORF">CYJ79_11105</name>
</gene>